<accession>A0A543PV23</accession>
<name>A0A543PV23_9MICO</name>
<dbReference type="RefSeq" id="WP_221630496.1">
    <property type="nucleotide sequence ID" value="NZ_BAAAQC010000016.1"/>
</dbReference>
<organism evidence="1 2">
    <name type="scientific">Humibacillus xanthopallidus</name>
    <dbReference type="NCBI Taxonomy" id="412689"/>
    <lineage>
        <taxon>Bacteria</taxon>
        <taxon>Bacillati</taxon>
        <taxon>Actinomycetota</taxon>
        <taxon>Actinomycetes</taxon>
        <taxon>Micrococcales</taxon>
        <taxon>Intrasporangiaceae</taxon>
        <taxon>Humibacillus</taxon>
    </lineage>
</organism>
<evidence type="ECO:0000313" key="2">
    <source>
        <dbReference type="Proteomes" id="UP000320085"/>
    </source>
</evidence>
<proteinExistence type="predicted"/>
<dbReference type="AlphaFoldDB" id="A0A543PV23"/>
<reference evidence="1 2" key="1">
    <citation type="submission" date="2019-06" db="EMBL/GenBank/DDBJ databases">
        <title>Sequencing the genomes of 1000 actinobacteria strains.</title>
        <authorList>
            <person name="Klenk H.-P."/>
        </authorList>
    </citation>
    <scope>NUCLEOTIDE SEQUENCE [LARGE SCALE GENOMIC DNA]</scope>
    <source>
        <strain evidence="1 2">DSM 21776</strain>
    </source>
</reference>
<gene>
    <name evidence="1" type="ORF">FHX52_1056</name>
</gene>
<protein>
    <submittedName>
        <fullName evidence="1">Uncharacterized protein</fullName>
    </submittedName>
</protein>
<comment type="caution">
    <text evidence="1">The sequence shown here is derived from an EMBL/GenBank/DDBJ whole genome shotgun (WGS) entry which is preliminary data.</text>
</comment>
<dbReference type="Proteomes" id="UP000320085">
    <property type="component" value="Unassembled WGS sequence"/>
</dbReference>
<dbReference type="EMBL" id="VFQF01000001">
    <property type="protein sequence ID" value="TQN47937.1"/>
    <property type="molecule type" value="Genomic_DNA"/>
</dbReference>
<sequence length="196" mass="22900">MNTDGDRLRSWLFRSLMFEAEAETFRRAGVRVGADEVQGEQQLLHEALAPFSITTRNEALRMSRLYAIIYCFESSVRDLIRSRLTDADPSWWESTRVPRKVRDTASSRQRDAEENSWLEGQNKDVLGFVDFGGLTDIIVNNWGDFEDLIPSQHWLKQRLDELERARNYIAHNRMLTPAEFARLEMYVGDWNRQVGL</sequence>
<evidence type="ECO:0000313" key="1">
    <source>
        <dbReference type="EMBL" id="TQN47937.1"/>
    </source>
</evidence>